<dbReference type="Proteomes" id="UP000193144">
    <property type="component" value="Unassembled WGS sequence"/>
</dbReference>
<name>A0A1Y2A6G7_9PLEO</name>
<evidence type="ECO:0000313" key="2">
    <source>
        <dbReference type="Proteomes" id="UP000193144"/>
    </source>
</evidence>
<dbReference type="EMBL" id="MCFA01000008">
    <property type="protein sequence ID" value="ORY18112.1"/>
    <property type="molecule type" value="Genomic_DNA"/>
</dbReference>
<keyword evidence="2" id="KW-1185">Reference proteome</keyword>
<gene>
    <name evidence="1" type="ORF">BCR34DRAFT_359523</name>
</gene>
<protein>
    <submittedName>
        <fullName evidence="1">Uncharacterized protein</fullName>
    </submittedName>
</protein>
<sequence>MIRVAIGCPKRGFGFVQDFWTKHYRRDGTWAPQSHDGLHLDQRARSKSTLGVGCCWGPRQARTASLGPAWRSSQRCSPAAILQYLRLIPPQKVCPAPESSATHVISRWTTLFVQSRRRLCMYQTKSCRLRAPRPSRFIKLLHSSSHCLHVDPWRSYIVPPYTQSRLSSLNPNRHCFDVMSSTPHMPLDPSCCKNRPAPKANA</sequence>
<proteinExistence type="predicted"/>
<comment type="caution">
    <text evidence="1">The sequence shown here is derived from an EMBL/GenBank/DDBJ whole genome shotgun (WGS) entry which is preliminary data.</text>
</comment>
<dbReference type="AlphaFoldDB" id="A0A1Y2A6G7"/>
<reference evidence="1 2" key="1">
    <citation type="submission" date="2016-07" db="EMBL/GenBank/DDBJ databases">
        <title>Pervasive Adenine N6-methylation of Active Genes in Fungi.</title>
        <authorList>
            <consortium name="DOE Joint Genome Institute"/>
            <person name="Mondo S.J."/>
            <person name="Dannebaum R.O."/>
            <person name="Kuo R.C."/>
            <person name="Labutti K."/>
            <person name="Haridas S."/>
            <person name="Kuo A."/>
            <person name="Salamov A."/>
            <person name="Ahrendt S.R."/>
            <person name="Lipzen A."/>
            <person name="Sullivan W."/>
            <person name="Andreopoulos W.B."/>
            <person name="Clum A."/>
            <person name="Lindquist E."/>
            <person name="Daum C."/>
            <person name="Ramamoorthy G.K."/>
            <person name="Gryganskyi A."/>
            <person name="Culley D."/>
            <person name="Magnuson J.K."/>
            <person name="James T.Y."/>
            <person name="O'Malley M.A."/>
            <person name="Stajich J.E."/>
            <person name="Spatafora J.W."/>
            <person name="Visel A."/>
            <person name="Grigoriev I.V."/>
        </authorList>
    </citation>
    <scope>NUCLEOTIDE SEQUENCE [LARGE SCALE GENOMIC DNA]</scope>
    <source>
        <strain evidence="1 2">CBS 115471</strain>
    </source>
</reference>
<accession>A0A1Y2A6G7</accession>
<organism evidence="1 2">
    <name type="scientific">Clohesyomyces aquaticus</name>
    <dbReference type="NCBI Taxonomy" id="1231657"/>
    <lineage>
        <taxon>Eukaryota</taxon>
        <taxon>Fungi</taxon>
        <taxon>Dikarya</taxon>
        <taxon>Ascomycota</taxon>
        <taxon>Pezizomycotina</taxon>
        <taxon>Dothideomycetes</taxon>
        <taxon>Pleosporomycetidae</taxon>
        <taxon>Pleosporales</taxon>
        <taxon>Lindgomycetaceae</taxon>
        <taxon>Clohesyomyces</taxon>
    </lineage>
</organism>
<evidence type="ECO:0000313" key="1">
    <source>
        <dbReference type="EMBL" id="ORY18112.1"/>
    </source>
</evidence>